<dbReference type="EMBL" id="NTUS01000005">
    <property type="protein sequence ID" value="PFB10369.1"/>
    <property type="molecule type" value="Genomic_DNA"/>
</dbReference>
<gene>
    <name evidence="2" type="ORF">CN398_00755</name>
</gene>
<feature type="region of interest" description="Disordered" evidence="1">
    <location>
        <begin position="103"/>
        <end position="127"/>
    </location>
</feature>
<dbReference type="Proteomes" id="UP000220397">
    <property type="component" value="Unassembled WGS sequence"/>
</dbReference>
<dbReference type="AlphaFoldDB" id="A0A9X6XQL4"/>
<name>A0A9X6XQL4_BACTU</name>
<feature type="compositionally biased region" description="Basic and acidic residues" evidence="1">
    <location>
        <begin position="114"/>
        <end position="127"/>
    </location>
</feature>
<organism evidence="2 3">
    <name type="scientific">Bacillus thuringiensis</name>
    <dbReference type="NCBI Taxonomy" id="1428"/>
    <lineage>
        <taxon>Bacteria</taxon>
        <taxon>Bacillati</taxon>
        <taxon>Bacillota</taxon>
        <taxon>Bacilli</taxon>
        <taxon>Bacillales</taxon>
        <taxon>Bacillaceae</taxon>
        <taxon>Bacillus</taxon>
        <taxon>Bacillus cereus group</taxon>
    </lineage>
</organism>
<evidence type="ECO:0000313" key="2">
    <source>
        <dbReference type="EMBL" id="PFB10369.1"/>
    </source>
</evidence>
<dbReference type="Gene3D" id="1.10.246.150">
    <property type="match status" value="1"/>
</dbReference>
<reference evidence="2 3" key="1">
    <citation type="submission" date="2017-09" db="EMBL/GenBank/DDBJ databases">
        <title>Large-scale bioinformatics analysis of Bacillus genomes uncovers conserved roles of natural products in bacterial physiology.</title>
        <authorList>
            <consortium name="Agbiome Team Llc"/>
            <person name="Bleich R.M."/>
            <person name="Kirk G.J."/>
            <person name="Santa Maria K.C."/>
            <person name="Allen S.E."/>
            <person name="Farag S."/>
            <person name="Shank E.A."/>
            <person name="Bowers A."/>
        </authorList>
    </citation>
    <scope>NUCLEOTIDE SEQUENCE [LARGE SCALE GENOMIC DNA]</scope>
    <source>
        <strain evidence="2 3">AFS015413</strain>
    </source>
</reference>
<sequence>MKLITTFGRYRLAVQKEFTEIQKEYIEEILIPVVTEFIIGYTGVDFGAEGREFPASYEAVAHRLITYHLSGEQGDIVSEQMGSYRAQYGTDGIYPTKLLKGLSRRMRTPSSRIRGREPKGRCEYEDQ</sequence>
<evidence type="ECO:0000313" key="3">
    <source>
        <dbReference type="Proteomes" id="UP000220397"/>
    </source>
</evidence>
<protein>
    <submittedName>
        <fullName evidence="2">Uncharacterized protein</fullName>
    </submittedName>
</protein>
<evidence type="ECO:0000256" key="1">
    <source>
        <dbReference type="SAM" id="MobiDB-lite"/>
    </source>
</evidence>
<accession>A0A9X6XQL4</accession>
<dbReference type="InterPro" id="IPR053746">
    <property type="entry name" value="Viral_HT_Connector_Assembly"/>
</dbReference>
<proteinExistence type="predicted"/>
<comment type="caution">
    <text evidence="2">The sequence shown here is derived from an EMBL/GenBank/DDBJ whole genome shotgun (WGS) entry which is preliminary data.</text>
</comment>
<dbReference type="RefSeq" id="WP_097807805.1">
    <property type="nucleotide sequence ID" value="NZ_NTRM01000027.1"/>
</dbReference>